<dbReference type="RefSeq" id="WP_155088562.1">
    <property type="nucleotide sequence ID" value="NZ_WJYA01000004.1"/>
</dbReference>
<accession>A0A7K1GBT0</accession>
<dbReference type="Proteomes" id="UP000447545">
    <property type="component" value="Unassembled WGS sequence"/>
</dbReference>
<feature type="transmembrane region" description="Helical" evidence="1">
    <location>
        <begin position="360"/>
        <end position="378"/>
    </location>
</feature>
<protein>
    <submittedName>
        <fullName evidence="2">Uncharacterized protein</fullName>
    </submittedName>
</protein>
<keyword evidence="1" id="KW-0472">Membrane</keyword>
<organism evidence="2 3">
    <name type="scientific">Winogradskyella ouciana</name>
    <dbReference type="NCBI Taxonomy" id="2608631"/>
    <lineage>
        <taxon>Bacteria</taxon>
        <taxon>Pseudomonadati</taxon>
        <taxon>Bacteroidota</taxon>
        <taxon>Flavobacteriia</taxon>
        <taxon>Flavobacteriales</taxon>
        <taxon>Flavobacteriaceae</taxon>
        <taxon>Winogradskyella</taxon>
    </lineage>
</organism>
<feature type="transmembrane region" description="Helical" evidence="1">
    <location>
        <begin position="126"/>
        <end position="144"/>
    </location>
</feature>
<feature type="transmembrane region" description="Helical" evidence="1">
    <location>
        <begin position="12"/>
        <end position="29"/>
    </location>
</feature>
<proteinExistence type="predicted"/>
<feature type="transmembrane region" description="Helical" evidence="1">
    <location>
        <begin position="99"/>
        <end position="120"/>
    </location>
</feature>
<reference evidence="2 3" key="1">
    <citation type="submission" date="2019-11" db="EMBL/GenBank/DDBJ databases">
        <title>Winogradskyella ouciana sp. nov., isolated from the hadal seawater of the Mariana Trench.</title>
        <authorList>
            <person name="Liu R."/>
        </authorList>
    </citation>
    <scope>NUCLEOTIDE SEQUENCE [LARGE SCALE GENOMIC DNA]</scope>
    <source>
        <strain evidence="2 3">ZXX205</strain>
    </source>
</reference>
<feature type="transmembrane region" description="Helical" evidence="1">
    <location>
        <begin position="412"/>
        <end position="430"/>
    </location>
</feature>
<keyword evidence="1" id="KW-0812">Transmembrane</keyword>
<feature type="transmembrane region" description="Helical" evidence="1">
    <location>
        <begin position="65"/>
        <end position="87"/>
    </location>
</feature>
<keyword evidence="1" id="KW-1133">Transmembrane helix</keyword>
<feature type="transmembrane region" description="Helical" evidence="1">
    <location>
        <begin position="192"/>
        <end position="209"/>
    </location>
</feature>
<evidence type="ECO:0000256" key="1">
    <source>
        <dbReference type="SAM" id="Phobius"/>
    </source>
</evidence>
<gene>
    <name evidence="2" type="ORF">F1003_07405</name>
</gene>
<comment type="caution">
    <text evidence="2">The sequence shown here is derived from an EMBL/GenBank/DDBJ whole genome shotgun (WGS) entry which is preliminary data.</text>
</comment>
<dbReference type="AlphaFoldDB" id="A0A7K1GBT0"/>
<dbReference type="EMBL" id="WJYA01000004">
    <property type="protein sequence ID" value="MTE26756.1"/>
    <property type="molecule type" value="Genomic_DNA"/>
</dbReference>
<keyword evidence="3" id="KW-1185">Reference proteome</keyword>
<evidence type="ECO:0000313" key="3">
    <source>
        <dbReference type="Proteomes" id="UP000447545"/>
    </source>
</evidence>
<sequence length="436" mass="51362">MLRFNYKNPGPEKYLLLVAYLIVVLYCLYNEPIYSPDTYSYLNAMPFRQMGYVIFFKVFNTVFGTYFDVAVVAFHAVFSLFGVHLFFTRISRLFQLNNLLKFPLLIILLFPFFPPLSIANNLCSEGLGYGLYLLFIALGMEVLFNKKGHYIKYYLIAYLLLVSIRSQFIISTLIFAGTYFLMYRKEIFQKKHLLNVLMFCGIMLIASLSERTYHKLKDGFFKPTPLGYTSASTAPIYLSAKDDYKLFKNKDYQEILKTSYDTLAHKNLLPKPDYSTQESYKFFHDNLPKICNQTLRVIGTSYYFNQPEIKNWDTSKKSAYSFFKTEEACKAFTKVLILNNFKEWLKLFYANLTYGFKSQLLLWFVVIMFFYSLIKTFLNHRKKYAIIFLLSSLILSNAMFIAFAAHSIQRYLFYNYALIFLLFISIYNLTKRDQKS</sequence>
<feature type="transmembrane region" description="Helical" evidence="1">
    <location>
        <begin position="384"/>
        <end position="405"/>
    </location>
</feature>
<feature type="transmembrane region" description="Helical" evidence="1">
    <location>
        <begin position="156"/>
        <end position="180"/>
    </location>
</feature>
<evidence type="ECO:0000313" key="2">
    <source>
        <dbReference type="EMBL" id="MTE26756.1"/>
    </source>
</evidence>
<name>A0A7K1GBT0_9FLAO</name>